<dbReference type="InterPro" id="IPR000933">
    <property type="entry name" value="Glyco_hydro_29"/>
</dbReference>
<keyword evidence="11" id="KW-1185">Reference proteome</keyword>
<dbReference type="PIRSF" id="PIRSF001092">
    <property type="entry name" value="Alpha-L-fucosidase"/>
    <property type="match status" value="1"/>
</dbReference>
<evidence type="ECO:0000256" key="4">
    <source>
        <dbReference type="ARBA" id="ARBA00022729"/>
    </source>
</evidence>
<dbReference type="InterPro" id="IPR057739">
    <property type="entry name" value="Glyco_hydro_29_N"/>
</dbReference>
<dbReference type="SUPFAM" id="SSF51445">
    <property type="entry name" value="(Trans)glycosidases"/>
    <property type="match status" value="1"/>
</dbReference>
<accession>A0ABY7ATF4</accession>
<dbReference type="PRINTS" id="PR00741">
    <property type="entry name" value="GLHYDRLASE29"/>
</dbReference>
<protein>
    <recommendedName>
        <fullName evidence="3">alpha-L-fucosidase</fullName>
        <ecNumber evidence="3">3.2.1.51</ecNumber>
    </recommendedName>
</protein>
<comment type="function">
    <text evidence="1">Alpha-L-fucosidase is responsible for hydrolyzing the alpha-1,6-linked fucose joined to the reducing-end N-acetylglucosamine of the carbohydrate moieties of glycoproteins.</text>
</comment>
<dbReference type="Proteomes" id="UP001163726">
    <property type="component" value="Plasmid pCadTS8_2"/>
</dbReference>
<sequence length="513" mass="58476">MKINNIKSLFRLSRHALITGVILGVLASCSTYLTNTERTYQANWESLSKHEAAPEWFQDAKLGIYFHWGPYSVPAYGSAWYPGNMYRKGHPVYMHHVKAYGPVSDFGYEDFIPMFKAQQFDPSEWAQLFKSAGAKFAGPVAQHHDGFAMWDSQINPWNAKAKGPERDILGELFTELKKQDVKTIATFHHARNGQRNKTPLAAGMTDFNSHYPYYEGSPTTTTDPKLRKLFGNFETIDEFNQYWLAQINEVVDNYSPDIIWFDSWMNMLPESYRQKMAAHYFNHAKNTNQEVVTVHKHNDMPMSLSVLDFEQGGRRDIHPMPWMTDITLGDSRWSYIEGEKYKPAELVVRNMIDVWSKNGIVLLNVSPRADGVINQTQRAALKTIGDWLQVHGEAVYGTRPFDTYGYGSAHSASSSHDGQSAKVEYTAKDVRFTVAKNNKAMYIFFLGEPKQGQKIKIKALGRHRYAPRSAVKSVSLLGSDVEVKWQDDAYSFNLVMPTVAMNNIATVFKLELE</sequence>
<evidence type="ECO:0000259" key="9">
    <source>
        <dbReference type="Pfam" id="PF16757"/>
    </source>
</evidence>
<dbReference type="InterPro" id="IPR031919">
    <property type="entry name" value="Fucosidase_C"/>
</dbReference>
<evidence type="ECO:0000256" key="3">
    <source>
        <dbReference type="ARBA" id="ARBA00012662"/>
    </source>
</evidence>
<keyword evidence="7" id="KW-0472">Membrane</keyword>
<dbReference type="InterPro" id="IPR017853">
    <property type="entry name" value="GH"/>
</dbReference>
<keyword evidence="4" id="KW-0732">Signal</keyword>
<keyword evidence="5" id="KW-0378">Hydrolase</keyword>
<dbReference type="PANTHER" id="PTHR10030:SF37">
    <property type="entry name" value="ALPHA-L-FUCOSIDASE-RELATED"/>
    <property type="match status" value="1"/>
</dbReference>
<evidence type="ECO:0000256" key="5">
    <source>
        <dbReference type="ARBA" id="ARBA00022801"/>
    </source>
</evidence>
<dbReference type="InterPro" id="IPR016286">
    <property type="entry name" value="FUC_metazoa-typ"/>
</dbReference>
<feature type="transmembrane region" description="Helical" evidence="7">
    <location>
        <begin position="12"/>
        <end position="33"/>
    </location>
</feature>
<evidence type="ECO:0000256" key="6">
    <source>
        <dbReference type="ARBA" id="ARBA00023295"/>
    </source>
</evidence>
<geneLocation type="plasmid" evidence="10 11">
    <name>pCadTS8_2</name>
</geneLocation>
<feature type="domain" description="Glycoside hydrolase family 29 N-terminal" evidence="8">
    <location>
        <begin position="32"/>
        <end position="393"/>
    </location>
</feature>
<dbReference type="PROSITE" id="PS51257">
    <property type="entry name" value="PROKAR_LIPOPROTEIN"/>
    <property type="match status" value="1"/>
</dbReference>
<keyword evidence="10" id="KW-0614">Plasmid</keyword>
<dbReference type="Pfam" id="PF16757">
    <property type="entry name" value="Fucosidase_C"/>
    <property type="match status" value="1"/>
</dbReference>
<gene>
    <name evidence="10" type="ORF">OLW01_16800</name>
</gene>
<dbReference type="EMBL" id="CP109967">
    <property type="protein sequence ID" value="WAJ72396.1"/>
    <property type="molecule type" value="Genomic_DNA"/>
</dbReference>
<dbReference type="InterPro" id="IPR013780">
    <property type="entry name" value="Glyco_hydro_b"/>
</dbReference>
<evidence type="ECO:0000256" key="2">
    <source>
        <dbReference type="ARBA" id="ARBA00007951"/>
    </source>
</evidence>
<feature type="domain" description="Alpha-L-fucosidase C-terminal" evidence="9">
    <location>
        <begin position="426"/>
        <end position="510"/>
    </location>
</feature>
<dbReference type="Gene3D" id="3.20.20.80">
    <property type="entry name" value="Glycosidases"/>
    <property type="match status" value="1"/>
</dbReference>
<dbReference type="PANTHER" id="PTHR10030">
    <property type="entry name" value="ALPHA-L-FUCOSIDASE"/>
    <property type="match status" value="1"/>
</dbReference>
<evidence type="ECO:0000313" key="11">
    <source>
        <dbReference type="Proteomes" id="UP001163726"/>
    </source>
</evidence>
<evidence type="ECO:0000313" key="10">
    <source>
        <dbReference type="EMBL" id="WAJ72396.1"/>
    </source>
</evidence>
<organism evidence="10 11">
    <name type="scientific">Catenovulum adriaticum</name>
    <dbReference type="NCBI Taxonomy" id="2984846"/>
    <lineage>
        <taxon>Bacteria</taxon>
        <taxon>Pseudomonadati</taxon>
        <taxon>Pseudomonadota</taxon>
        <taxon>Gammaproteobacteria</taxon>
        <taxon>Alteromonadales</taxon>
        <taxon>Alteromonadaceae</taxon>
        <taxon>Catenovulum</taxon>
    </lineage>
</organism>
<dbReference type="Gene3D" id="2.60.40.1180">
    <property type="entry name" value="Golgi alpha-mannosidase II"/>
    <property type="match status" value="1"/>
</dbReference>
<proteinExistence type="inferred from homology"/>
<evidence type="ECO:0000256" key="1">
    <source>
        <dbReference type="ARBA" id="ARBA00004071"/>
    </source>
</evidence>
<reference evidence="10" key="1">
    <citation type="submission" date="2022-10" db="EMBL/GenBank/DDBJ databases">
        <title>Catenovulum adriacola sp. nov. isolated in the Harbour of Susak.</title>
        <authorList>
            <person name="Schoch T."/>
            <person name="Reich S.J."/>
            <person name="Stoeferle S."/>
            <person name="Flaiz M."/>
            <person name="Kazda M."/>
            <person name="Riedel C.U."/>
            <person name="Duerre P."/>
        </authorList>
    </citation>
    <scope>NUCLEOTIDE SEQUENCE</scope>
    <source>
        <strain evidence="10">TS8</strain>
        <plasmid evidence="10">pCadTS8_2</plasmid>
    </source>
</reference>
<keyword evidence="7" id="KW-0812">Transmembrane</keyword>
<keyword evidence="7" id="KW-1133">Transmembrane helix</keyword>
<evidence type="ECO:0000259" key="8">
    <source>
        <dbReference type="Pfam" id="PF01120"/>
    </source>
</evidence>
<dbReference type="Pfam" id="PF01120">
    <property type="entry name" value="Alpha_L_fucos"/>
    <property type="match status" value="1"/>
</dbReference>
<name>A0ABY7ATF4_9ALTE</name>
<evidence type="ECO:0000256" key="7">
    <source>
        <dbReference type="SAM" id="Phobius"/>
    </source>
</evidence>
<dbReference type="EC" id="3.2.1.51" evidence="3"/>
<comment type="similarity">
    <text evidence="2">Belongs to the glycosyl hydrolase 29 family.</text>
</comment>
<dbReference type="SMART" id="SM00812">
    <property type="entry name" value="Alpha_L_fucos"/>
    <property type="match status" value="1"/>
</dbReference>
<dbReference type="RefSeq" id="WP_268077178.1">
    <property type="nucleotide sequence ID" value="NZ_CP109967.1"/>
</dbReference>
<keyword evidence="6" id="KW-0326">Glycosidase</keyword>